<protein>
    <submittedName>
        <fullName evidence="1">Uncharacterized protein</fullName>
    </submittedName>
</protein>
<reference evidence="1" key="1">
    <citation type="submission" date="2022-11" db="EMBL/GenBank/DDBJ databases">
        <authorList>
            <person name="Kikuchi T."/>
        </authorList>
    </citation>
    <scope>NUCLEOTIDE SEQUENCE</scope>
    <source>
        <strain evidence="1">PS1010</strain>
    </source>
</reference>
<sequence>MEQSIRRLYPHFSNERFQEVLDFANERLEEWDGSNATEQPGCSTWSIEDRMANQSLHETERFIRVVWEAIFKKFGSPEGFKSNQLHSWYVLRKKLD</sequence>
<organism evidence="1 2">
    <name type="scientific">Caenorhabditis angaria</name>
    <dbReference type="NCBI Taxonomy" id="860376"/>
    <lineage>
        <taxon>Eukaryota</taxon>
        <taxon>Metazoa</taxon>
        <taxon>Ecdysozoa</taxon>
        <taxon>Nematoda</taxon>
        <taxon>Chromadorea</taxon>
        <taxon>Rhabditida</taxon>
        <taxon>Rhabditina</taxon>
        <taxon>Rhabditomorpha</taxon>
        <taxon>Rhabditoidea</taxon>
        <taxon>Rhabditidae</taxon>
        <taxon>Peloderinae</taxon>
        <taxon>Caenorhabditis</taxon>
    </lineage>
</organism>
<dbReference type="AlphaFoldDB" id="A0A9P1J5Q4"/>
<name>A0A9P1J5Q4_9PELO</name>
<keyword evidence="2" id="KW-1185">Reference proteome</keyword>
<gene>
    <name evidence="1" type="ORF">CAMP_LOCUS18787</name>
</gene>
<accession>A0A9P1J5Q4</accession>
<comment type="caution">
    <text evidence="1">The sequence shown here is derived from an EMBL/GenBank/DDBJ whole genome shotgun (WGS) entry which is preliminary data.</text>
</comment>
<evidence type="ECO:0000313" key="1">
    <source>
        <dbReference type="EMBL" id="CAI5456150.1"/>
    </source>
</evidence>
<dbReference type="Proteomes" id="UP001152747">
    <property type="component" value="Unassembled WGS sequence"/>
</dbReference>
<proteinExistence type="predicted"/>
<dbReference type="EMBL" id="CANHGI010000006">
    <property type="protein sequence ID" value="CAI5456150.1"/>
    <property type="molecule type" value="Genomic_DNA"/>
</dbReference>
<evidence type="ECO:0000313" key="2">
    <source>
        <dbReference type="Proteomes" id="UP001152747"/>
    </source>
</evidence>